<dbReference type="Pfam" id="PF00392">
    <property type="entry name" value="GntR"/>
    <property type="match status" value="1"/>
</dbReference>
<dbReference type="InterPro" id="IPR000524">
    <property type="entry name" value="Tscrpt_reg_HTH_GntR"/>
</dbReference>
<dbReference type="InterPro" id="IPR036388">
    <property type="entry name" value="WH-like_DNA-bd_sf"/>
</dbReference>
<protein>
    <submittedName>
        <fullName evidence="5">GntR family transcriptional regulator</fullName>
    </submittedName>
</protein>
<name>A0ABT8K2R1_9MICC</name>
<comment type="caution">
    <text evidence="5">The sequence shown here is derived from an EMBL/GenBank/DDBJ whole genome shotgun (WGS) entry which is preliminary data.</text>
</comment>
<accession>A0ABT8K2R1</accession>
<organism evidence="5 6">
    <name type="scientific">Arthrobacter burdickii</name>
    <dbReference type="NCBI Taxonomy" id="3035920"/>
    <lineage>
        <taxon>Bacteria</taxon>
        <taxon>Bacillati</taxon>
        <taxon>Actinomycetota</taxon>
        <taxon>Actinomycetes</taxon>
        <taxon>Micrococcales</taxon>
        <taxon>Micrococcaceae</taxon>
        <taxon>Arthrobacter</taxon>
    </lineage>
</organism>
<dbReference type="EMBL" id="JAROCG010000001">
    <property type="protein sequence ID" value="MDN4611718.1"/>
    <property type="molecule type" value="Genomic_DNA"/>
</dbReference>
<feature type="domain" description="HTH gntR-type" evidence="4">
    <location>
        <begin position="17"/>
        <end position="85"/>
    </location>
</feature>
<gene>
    <name evidence="5" type="ORF">P5G52_12675</name>
</gene>
<keyword evidence="1" id="KW-0805">Transcription regulation</keyword>
<dbReference type="PANTHER" id="PTHR38445:SF9">
    <property type="entry name" value="HTH-TYPE TRANSCRIPTIONAL REPRESSOR YTRA"/>
    <property type="match status" value="1"/>
</dbReference>
<proteinExistence type="predicted"/>
<keyword evidence="3" id="KW-0804">Transcription</keyword>
<evidence type="ECO:0000313" key="6">
    <source>
        <dbReference type="Proteomes" id="UP001174209"/>
    </source>
</evidence>
<dbReference type="InterPro" id="IPR036390">
    <property type="entry name" value="WH_DNA-bd_sf"/>
</dbReference>
<evidence type="ECO:0000259" key="4">
    <source>
        <dbReference type="PROSITE" id="PS50949"/>
    </source>
</evidence>
<dbReference type="Proteomes" id="UP001174209">
    <property type="component" value="Unassembled WGS sequence"/>
</dbReference>
<dbReference type="PANTHER" id="PTHR38445">
    <property type="entry name" value="HTH-TYPE TRANSCRIPTIONAL REPRESSOR YTRA"/>
    <property type="match status" value="1"/>
</dbReference>
<sequence length="125" mass="12971">MEQDIPRWLKLDPTSTAPPFEQIKQAILAAANSGRASVGTRLPPVRALAAHLGIATNTVARAYRELEQAGVVETRGRAGTVITAGGDDARGRVADAADVFAGVVRSAGLSESDAVAIVRAALRRA</sequence>
<dbReference type="SUPFAM" id="SSF46785">
    <property type="entry name" value="Winged helix' DNA-binding domain"/>
    <property type="match status" value="1"/>
</dbReference>
<evidence type="ECO:0000313" key="5">
    <source>
        <dbReference type="EMBL" id="MDN4611718.1"/>
    </source>
</evidence>
<reference evidence="5" key="1">
    <citation type="submission" date="2023-06" db="EMBL/GenBank/DDBJ databases">
        <title>MT1 and MT2 Draft Genomes of Novel Species.</title>
        <authorList>
            <person name="Venkateswaran K."/>
        </authorList>
    </citation>
    <scope>NUCLEOTIDE SEQUENCE</scope>
    <source>
        <strain evidence="5">IIF3SC-B10</strain>
    </source>
</reference>
<dbReference type="Gene3D" id="1.10.10.10">
    <property type="entry name" value="Winged helix-like DNA-binding domain superfamily/Winged helix DNA-binding domain"/>
    <property type="match status" value="1"/>
</dbReference>
<evidence type="ECO:0000256" key="3">
    <source>
        <dbReference type="ARBA" id="ARBA00023163"/>
    </source>
</evidence>
<keyword evidence="6" id="KW-1185">Reference proteome</keyword>
<dbReference type="CDD" id="cd07377">
    <property type="entry name" value="WHTH_GntR"/>
    <property type="match status" value="1"/>
</dbReference>
<dbReference type="PROSITE" id="PS50949">
    <property type="entry name" value="HTH_GNTR"/>
    <property type="match status" value="1"/>
</dbReference>
<dbReference type="RefSeq" id="WP_301227875.1">
    <property type="nucleotide sequence ID" value="NZ_JAROCG010000001.1"/>
</dbReference>
<evidence type="ECO:0000256" key="1">
    <source>
        <dbReference type="ARBA" id="ARBA00023015"/>
    </source>
</evidence>
<keyword evidence="2" id="KW-0238">DNA-binding</keyword>
<dbReference type="SMART" id="SM00345">
    <property type="entry name" value="HTH_GNTR"/>
    <property type="match status" value="1"/>
</dbReference>
<evidence type="ECO:0000256" key="2">
    <source>
        <dbReference type="ARBA" id="ARBA00023125"/>
    </source>
</evidence>